<feature type="domain" description="TOD1/MUCI70 glycosyltransferase-like" evidence="1">
    <location>
        <begin position="3"/>
        <end position="194"/>
    </location>
</feature>
<dbReference type="Pfam" id="PF04765">
    <property type="entry name" value="TOD1_MUCI70"/>
    <property type="match status" value="1"/>
</dbReference>
<dbReference type="KEGG" id="mmet:MCMEM_2097"/>
<evidence type="ECO:0000313" key="3">
    <source>
        <dbReference type="Proteomes" id="UP000033048"/>
    </source>
</evidence>
<accession>A0A0E3X0R9</accession>
<dbReference type="OrthoDB" id="132546at2157"/>
<dbReference type="AlphaFoldDB" id="A0A0E3X0R9"/>
<reference evidence="2 3" key="1">
    <citation type="submission" date="2014-07" db="EMBL/GenBank/DDBJ databases">
        <title>Methanogenic archaea and the global carbon cycle.</title>
        <authorList>
            <person name="Henriksen J.R."/>
            <person name="Luke J."/>
            <person name="Reinhart S."/>
            <person name="Benedict M.N."/>
            <person name="Youngblut N.D."/>
            <person name="Metcalf M.E."/>
            <person name="Whitaker R.J."/>
            <person name="Metcalf W.W."/>
        </authorList>
    </citation>
    <scope>NUCLEOTIDE SEQUENCE [LARGE SCALE GENOMIC DNA]</scope>
    <source>
        <strain evidence="2 3">MM1</strain>
    </source>
</reference>
<name>A0A0E3X0R9_METMT</name>
<evidence type="ECO:0000313" key="2">
    <source>
        <dbReference type="EMBL" id="AKB86150.1"/>
    </source>
</evidence>
<dbReference type="RefSeq" id="WP_048206153.1">
    <property type="nucleotide sequence ID" value="NZ_CP009518.1"/>
</dbReference>
<dbReference type="InterPro" id="IPR006852">
    <property type="entry name" value="TOD1_MUCI70"/>
</dbReference>
<dbReference type="EMBL" id="CP009518">
    <property type="protein sequence ID" value="AKB86150.1"/>
    <property type="molecule type" value="Genomic_DNA"/>
</dbReference>
<dbReference type="STRING" id="1434104.MCMEM_2097"/>
<evidence type="ECO:0000259" key="1">
    <source>
        <dbReference type="Pfam" id="PF04765"/>
    </source>
</evidence>
<dbReference type="InterPro" id="IPR048354">
    <property type="entry name" value="TOD1_MUCI70_glycTrfase_dom"/>
</dbReference>
<keyword evidence="3" id="KW-1185">Reference proteome</keyword>
<sequence length="245" mass="29054">MANIVIYTAIFGGYDDLKDPSYISSSCDYVCFTDNPKLKSDIWEVIYFEMEEFPPNLKNRYLKILPHRFFKEYEYSVYVDGNIDIIGDVEILIQKYLIDGFMACPDHPQRSCIYEEAKACIELGRDDEAKINKQMNKYQKLGYPINNGLTENNVLLRRHNVKKVVTVMEDWWSELMCHSKRDQLSFCYVAWKHNFDFTIMDESSRNGDFFIWSPHKKTFFDNICDRLNDLSERLINKSLMVKNFI</sequence>
<organism evidence="2 3">
    <name type="scientific">Methanococcoides methylutens MM1</name>
    <dbReference type="NCBI Taxonomy" id="1434104"/>
    <lineage>
        <taxon>Archaea</taxon>
        <taxon>Methanobacteriati</taxon>
        <taxon>Methanobacteriota</taxon>
        <taxon>Stenosarchaea group</taxon>
        <taxon>Methanomicrobia</taxon>
        <taxon>Methanosarcinales</taxon>
        <taxon>Methanosarcinaceae</taxon>
        <taxon>Methanococcoides</taxon>
    </lineage>
</organism>
<dbReference type="GeneID" id="24894688"/>
<gene>
    <name evidence="2" type="ORF">MCMEM_2097</name>
</gene>
<protein>
    <submittedName>
        <fullName evidence="2">Glycosyl transferase, family 2</fullName>
    </submittedName>
</protein>
<keyword evidence="2" id="KW-0808">Transferase</keyword>
<proteinExistence type="predicted"/>
<dbReference type="PANTHER" id="PTHR12956">
    <property type="entry name" value="ALKALINE CERAMIDASE-RELATED"/>
    <property type="match status" value="1"/>
</dbReference>
<dbReference type="Proteomes" id="UP000033048">
    <property type="component" value="Chromosome"/>
</dbReference>
<dbReference type="HOGENOM" id="CLU_078992_1_0_2"/>
<dbReference type="GO" id="GO:0016740">
    <property type="term" value="F:transferase activity"/>
    <property type="evidence" value="ECO:0007669"/>
    <property type="project" value="UniProtKB-KW"/>
</dbReference>